<reference evidence="2" key="1">
    <citation type="journal article" date="2022" name="Mol. Ecol. Resour.">
        <title>The genomes of chicory, endive, great burdock and yacon provide insights into Asteraceae palaeo-polyploidization history and plant inulin production.</title>
        <authorList>
            <person name="Fan W."/>
            <person name="Wang S."/>
            <person name="Wang H."/>
            <person name="Wang A."/>
            <person name="Jiang F."/>
            <person name="Liu H."/>
            <person name="Zhao H."/>
            <person name="Xu D."/>
            <person name="Zhang Y."/>
        </authorList>
    </citation>
    <scope>NUCLEOTIDE SEQUENCE [LARGE SCALE GENOMIC DNA]</scope>
    <source>
        <strain evidence="2">cv. Yunnan</strain>
    </source>
</reference>
<comment type="caution">
    <text evidence="1">The sequence shown here is derived from an EMBL/GenBank/DDBJ whole genome shotgun (WGS) entry which is preliminary data.</text>
</comment>
<evidence type="ECO:0000313" key="1">
    <source>
        <dbReference type="EMBL" id="KAI3760857.1"/>
    </source>
</evidence>
<keyword evidence="2" id="KW-1185">Reference proteome</keyword>
<sequence length="195" mass="21520">MKQDGSTHSSLPSQRCLRFSLTEVKAATDEFNDDFVIGNGGFVLCARPVLNTGLPKQEVNLAEWGKLSHKKGTLHNIIDPELRDVIAPECLKQFGVVAVSCLNDQGSDRPSMEKVVWDLEFALKLQEDAEKTVSRVVSENQEPLFPMQGDATNTTDDDMFTESTLTRNGTSSISSSYEGFKSDTVFMEILKPAGR</sequence>
<gene>
    <name evidence="1" type="ORF">L1987_51257</name>
</gene>
<protein>
    <submittedName>
        <fullName evidence="1">Uncharacterized protein</fullName>
    </submittedName>
</protein>
<dbReference type="Proteomes" id="UP001056120">
    <property type="component" value="Linkage Group LG17"/>
</dbReference>
<evidence type="ECO:0000313" key="2">
    <source>
        <dbReference type="Proteomes" id="UP001056120"/>
    </source>
</evidence>
<name>A0ACB9EQX5_9ASTR</name>
<proteinExistence type="predicted"/>
<reference evidence="1 2" key="2">
    <citation type="journal article" date="2022" name="Mol. Ecol. Resour.">
        <title>The genomes of chicory, endive, great burdock and yacon provide insights into Asteraceae paleo-polyploidization history and plant inulin production.</title>
        <authorList>
            <person name="Fan W."/>
            <person name="Wang S."/>
            <person name="Wang H."/>
            <person name="Wang A."/>
            <person name="Jiang F."/>
            <person name="Liu H."/>
            <person name="Zhao H."/>
            <person name="Xu D."/>
            <person name="Zhang Y."/>
        </authorList>
    </citation>
    <scope>NUCLEOTIDE SEQUENCE [LARGE SCALE GENOMIC DNA]</scope>
    <source>
        <strain evidence="2">cv. Yunnan</strain>
        <tissue evidence="1">Leaves</tissue>
    </source>
</reference>
<accession>A0ACB9EQX5</accession>
<organism evidence="1 2">
    <name type="scientific">Smallanthus sonchifolius</name>
    <dbReference type="NCBI Taxonomy" id="185202"/>
    <lineage>
        <taxon>Eukaryota</taxon>
        <taxon>Viridiplantae</taxon>
        <taxon>Streptophyta</taxon>
        <taxon>Embryophyta</taxon>
        <taxon>Tracheophyta</taxon>
        <taxon>Spermatophyta</taxon>
        <taxon>Magnoliopsida</taxon>
        <taxon>eudicotyledons</taxon>
        <taxon>Gunneridae</taxon>
        <taxon>Pentapetalae</taxon>
        <taxon>asterids</taxon>
        <taxon>campanulids</taxon>
        <taxon>Asterales</taxon>
        <taxon>Asteraceae</taxon>
        <taxon>Asteroideae</taxon>
        <taxon>Heliantheae alliance</taxon>
        <taxon>Millerieae</taxon>
        <taxon>Smallanthus</taxon>
    </lineage>
</organism>
<dbReference type="EMBL" id="CM042034">
    <property type="protein sequence ID" value="KAI3760857.1"/>
    <property type="molecule type" value="Genomic_DNA"/>
</dbReference>